<evidence type="ECO:0000256" key="1">
    <source>
        <dbReference type="SAM" id="MobiDB-lite"/>
    </source>
</evidence>
<protein>
    <recommendedName>
        <fullName evidence="2">Apoptosis-antagonizing transcription factor C-terminal domain-containing protein</fullName>
    </recommendedName>
</protein>
<dbReference type="Proteomes" id="UP001642464">
    <property type="component" value="Unassembled WGS sequence"/>
</dbReference>
<sequence>EQQLLAELQGRRAQKRKAQQEVERRASKGRKIRYRPIEKLQNFMAARPRQRPGTDEDWGARTGGSAIGVCLQKWAEG</sequence>
<comment type="caution">
    <text evidence="3">The sequence shown here is derived from an EMBL/GenBank/DDBJ whole genome shotgun (WGS) entry which is preliminary data.</text>
</comment>
<reference evidence="3 4" key="1">
    <citation type="submission" date="2024-02" db="EMBL/GenBank/DDBJ databases">
        <authorList>
            <person name="Chen Y."/>
            <person name="Shah S."/>
            <person name="Dougan E. K."/>
            <person name="Thang M."/>
            <person name="Chan C."/>
        </authorList>
    </citation>
    <scope>NUCLEOTIDE SEQUENCE [LARGE SCALE GENOMIC DNA]</scope>
</reference>
<feature type="domain" description="Apoptosis-antagonizing transcription factor C-terminal" evidence="2">
    <location>
        <begin position="6"/>
        <end position="50"/>
    </location>
</feature>
<dbReference type="InterPro" id="IPR039223">
    <property type="entry name" value="AATF/Bfr2"/>
</dbReference>
<evidence type="ECO:0000313" key="4">
    <source>
        <dbReference type="Proteomes" id="UP001642464"/>
    </source>
</evidence>
<gene>
    <name evidence="3" type="ORF">SCF082_LOCUS4024</name>
</gene>
<feature type="non-terminal residue" evidence="3">
    <location>
        <position position="77"/>
    </location>
</feature>
<keyword evidence="4" id="KW-1185">Reference proteome</keyword>
<organism evidence="3 4">
    <name type="scientific">Durusdinium trenchii</name>
    <dbReference type="NCBI Taxonomy" id="1381693"/>
    <lineage>
        <taxon>Eukaryota</taxon>
        <taxon>Sar</taxon>
        <taxon>Alveolata</taxon>
        <taxon>Dinophyceae</taxon>
        <taxon>Suessiales</taxon>
        <taxon>Symbiodiniaceae</taxon>
        <taxon>Durusdinium</taxon>
    </lineage>
</organism>
<name>A0ABP0HYG3_9DINO</name>
<dbReference type="Pfam" id="PF08164">
    <property type="entry name" value="TRAUB"/>
    <property type="match status" value="1"/>
</dbReference>
<evidence type="ECO:0000313" key="3">
    <source>
        <dbReference type="EMBL" id="CAK8994656.1"/>
    </source>
</evidence>
<dbReference type="InterPro" id="IPR012617">
    <property type="entry name" value="AATF_C"/>
</dbReference>
<feature type="non-terminal residue" evidence="3">
    <location>
        <position position="1"/>
    </location>
</feature>
<dbReference type="PANTHER" id="PTHR15565:SF0">
    <property type="entry name" value="PROTEIN AATF"/>
    <property type="match status" value="1"/>
</dbReference>
<dbReference type="EMBL" id="CAXAMM010002091">
    <property type="protein sequence ID" value="CAK8994656.1"/>
    <property type="molecule type" value="Genomic_DNA"/>
</dbReference>
<evidence type="ECO:0000259" key="2">
    <source>
        <dbReference type="Pfam" id="PF08164"/>
    </source>
</evidence>
<accession>A0ABP0HYG3</accession>
<dbReference type="PANTHER" id="PTHR15565">
    <property type="entry name" value="AATF PROTEIN APOPTOSIS ANTAGONIZING TRANSCRIPTION FACTOR"/>
    <property type="match status" value="1"/>
</dbReference>
<proteinExistence type="predicted"/>
<feature type="region of interest" description="Disordered" evidence="1">
    <location>
        <begin position="1"/>
        <end position="30"/>
    </location>
</feature>